<dbReference type="GO" id="GO:0003972">
    <property type="term" value="F:RNA ligase (ATP) activity"/>
    <property type="evidence" value="ECO:0007669"/>
    <property type="project" value="TreeGrafter"/>
</dbReference>
<dbReference type="InterPro" id="IPR001233">
    <property type="entry name" value="RtcB"/>
</dbReference>
<evidence type="ECO:0000256" key="9">
    <source>
        <dbReference type="PIRSR" id="PIRSR601233-1"/>
    </source>
</evidence>
<keyword evidence="3 11" id="KW-0479">Metal-binding</keyword>
<dbReference type="SUPFAM" id="SSF103365">
    <property type="entry name" value="Hypothetical protein PH1602"/>
    <property type="match status" value="1"/>
</dbReference>
<comment type="catalytic activity">
    <reaction evidence="8">
        <text>a 3'-end 3'-phospho-ribonucleotide-RNA + a 5'-end dephospho-ribonucleoside-RNA + GTP = a ribonucleotidyl-ribonucleotide-RNA + GMP + diphosphate</text>
        <dbReference type="Rhea" id="RHEA:68076"/>
        <dbReference type="Rhea" id="RHEA-COMP:10463"/>
        <dbReference type="Rhea" id="RHEA-COMP:13936"/>
        <dbReference type="Rhea" id="RHEA-COMP:17355"/>
        <dbReference type="ChEBI" id="CHEBI:33019"/>
        <dbReference type="ChEBI" id="CHEBI:37565"/>
        <dbReference type="ChEBI" id="CHEBI:58115"/>
        <dbReference type="ChEBI" id="CHEBI:83062"/>
        <dbReference type="ChEBI" id="CHEBI:138284"/>
        <dbReference type="ChEBI" id="CHEBI:173118"/>
        <dbReference type="EC" id="6.5.1.8"/>
    </reaction>
</comment>
<keyword evidence="7 11" id="KW-0464">Manganese</keyword>
<evidence type="ECO:0000256" key="4">
    <source>
        <dbReference type="ARBA" id="ARBA00022741"/>
    </source>
</evidence>
<evidence type="ECO:0000256" key="8">
    <source>
        <dbReference type="ARBA" id="ARBA00047746"/>
    </source>
</evidence>
<evidence type="ECO:0000256" key="5">
    <source>
        <dbReference type="ARBA" id="ARBA00022800"/>
    </source>
</evidence>
<feature type="active site" description="GMP-histidine intermediate" evidence="9">
    <location>
        <position position="315"/>
    </location>
</feature>
<evidence type="ECO:0000313" key="12">
    <source>
        <dbReference type="EMBL" id="WMS87053.1"/>
    </source>
</evidence>
<feature type="binding site" evidence="10">
    <location>
        <position position="294"/>
    </location>
    <ligand>
        <name>GMP</name>
        <dbReference type="ChEBI" id="CHEBI:58115"/>
    </ligand>
</feature>
<keyword evidence="2 12" id="KW-0436">Ligase</keyword>
<protein>
    <recommendedName>
        <fullName evidence="1">3'-phosphate/5'-hydroxy nucleic acid ligase</fullName>
        <ecNumber evidence="1">6.5.1.8</ecNumber>
    </recommendedName>
</protein>
<feature type="binding site" evidence="10">
    <location>
        <begin position="140"/>
        <end position="144"/>
    </location>
    <ligand>
        <name>GMP</name>
        <dbReference type="ChEBI" id="CHEBI:58115"/>
    </ligand>
</feature>
<name>A0AA51X6E8_9GAMM</name>
<dbReference type="PANTHER" id="PTHR11118">
    <property type="entry name" value="RNA-SPLICING LIGASE RTCB HOMOLOG"/>
    <property type="match status" value="1"/>
</dbReference>
<gene>
    <name evidence="12" type="ORF">Q9312_17735</name>
</gene>
<dbReference type="GO" id="GO:0170057">
    <property type="term" value="F:RNA ligase (GTP) activity"/>
    <property type="evidence" value="ECO:0007669"/>
    <property type="project" value="UniProtKB-EC"/>
</dbReference>
<accession>A0AA51X6E8</accession>
<dbReference type="InterPro" id="IPR017510">
    <property type="entry name" value="RtcB2"/>
</dbReference>
<dbReference type="GO" id="GO:0046872">
    <property type="term" value="F:metal ion binding"/>
    <property type="evidence" value="ECO:0007669"/>
    <property type="project" value="UniProtKB-KW"/>
</dbReference>
<evidence type="ECO:0000256" key="1">
    <source>
        <dbReference type="ARBA" id="ARBA00012726"/>
    </source>
</evidence>
<sequence length="398" mass="43699">MGNCIQNLSENVILVAKSDTWIEGKAIQQLNKTAELNGMIRAAGMPDLHPGRGYPIGAAFLTQGKIYPALVGNDIGCGMGLWSTDIKVRKVNLDKFTKRLAHIDAPLDDSWNDYRSKRMSEKGLAPTSFDSALGTIGGGNHFAELQQLDEVYDDECLKQFAIDKNHLVLLVHSGSRGLGQSILRQHVEAFGHAGLTSSTEAFHSYMLNHNAAVTFAELNRELIALRMLKSLSAKGNNLLDVNHNLVTRFESSSAVNSHENLTSEGNVDLWVHRKGATPADQGLVMIPGSRGDYSYLVKPLVESEQSRTCLHSLAHGAGRKWIRSDCKARLSKRFKKSDLERTQFGSRVICKHSELIFEEASEAYKSIDSVIAAMQDGGLIQSIARFKPVLTYKTSGGC</sequence>
<dbReference type="PANTHER" id="PTHR11118:SF1">
    <property type="entry name" value="RNA-SPLICING LIGASE RTCB HOMOLOG"/>
    <property type="match status" value="1"/>
</dbReference>
<keyword evidence="6 10" id="KW-0342">GTP-binding</keyword>
<evidence type="ECO:0000256" key="2">
    <source>
        <dbReference type="ARBA" id="ARBA00022598"/>
    </source>
</evidence>
<evidence type="ECO:0000256" key="10">
    <source>
        <dbReference type="PIRSR" id="PIRSR601233-2"/>
    </source>
</evidence>
<keyword evidence="4 10" id="KW-0547">Nucleotide-binding</keyword>
<dbReference type="Proteomes" id="UP001239782">
    <property type="component" value="Chromosome"/>
</dbReference>
<feature type="binding site" evidence="10">
    <location>
        <begin position="315"/>
        <end position="318"/>
    </location>
    <ligand>
        <name>GMP</name>
        <dbReference type="ChEBI" id="CHEBI:58115"/>
    </ligand>
</feature>
<feature type="binding site" evidence="11">
    <location>
        <position position="172"/>
    </location>
    <ligand>
        <name>Mn(2+)</name>
        <dbReference type="ChEBI" id="CHEBI:29035"/>
        <label>2</label>
    </ligand>
</feature>
<dbReference type="RefSeq" id="WP_309202192.1">
    <property type="nucleotide sequence ID" value="NZ_CP133548.1"/>
</dbReference>
<dbReference type="Gene3D" id="3.90.1860.10">
    <property type="entry name" value="tRNA-splicing ligase RtcB"/>
    <property type="match status" value="1"/>
</dbReference>
<dbReference type="InterPro" id="IPR036025">
    <property type="entry name" value="RtcB-like_sf"/>
</dbReference>
<evidence type="ECO:0000256" key="7">
    <source>
        <dbReference type="ARBA" id="ARBA00023211"/>
    </source>
</evidence>
<dbReference type="KEGG" id="plei:Q9312_17735"/>
<dbReference type="GO" id="GO:0005525">
    <property type="term" value="F:GTP binding"/>
    <property type="evidence" value="ECO:0007669"/>
    <property type="project" value="UniProtKB-KW"/>
</dbReference>
<dbReference type="Pfam" id="PF01139">
    <property type="entry name" value="RtcB"/>
    <property type="match status" value="2"/>
</dbReference>
<evidence type="ECO:0000256" key="11">
    <source>
        <dbReference type="PIRSR" id="PIRSR601233-3"/>
    </source>
</evidence>
<dbReference type="NCBIfam" id="TIGR03073">
    <property type="entry name" value="release_rtcB"/>
    <property type="match status" value="1"/>
</dbReference>
<feature type="binding site" evidence="11">
    <location>
        <position position="74"/>
    </location>
    <ligand>
        <name>Mn(2+)</name>
        <dbReference type="ChEBI" id="CHEBI:29035"/>
        <label>1</label>
    </ligand>
</feature>
<reference evidence="12 13" key="1">
    <citation type="submission" date="2023-08" db="EMBL/GenBank/DDBJ databases">
        <title>Pleionea litopenaei sp. nov., isolated from stomach of juvenile Litopenaeus vannamei.</title>
        <authorList>
            <person name="Rho A.M."/>
            <person name="Hwang C.Y."/>
        </authorList>
    </citation>
    <scope>NUCLEOTIDE SEQUENCE [LARGE SCALE GENOMIC DNA]</scope>
    <source>
        <strain evidence="12 13">HL-JVS1</strain>
    </source>
</reference>
<dbReference type="GO" id="GO:0042245">
    <property type="term" value="P:RNA repair"/>
    <property type="evidence" value="ECO:0007669"/>
    <property type="project" value="UniProtKB-KW"/>
</dbReference>
<evidence type="ECO:0000256" key="3">
    <source>
        <dbReference type="ARBA" id="ARBA00022723"/>
    </source>
</evidence>
<dbReference type="GO" id="GO:0006396">
    <property type="term" value="P:RNA processing"/>
    <property type="evidence" value="ECO:0007669"/>
    <property type="project" value="InterPro"/>
</dbReference>
<proteinExistence type="predicted"/>
<organism evidence="12 13">
    <name type="scientific">Pleionea litopenaei</name>
    <dbReference type="NCBI Taxonomy" id="3070815"/>
    <lineage>
        <taxon>Bacteria</taxon>
        <taxon>Pseudomonadati</taxon>
        <taxon>Pseudomonadota</taxon>
        <taxon>Gammaproteobacteria</taxon>
        <taxon>Oceanospirillales</taxon>
        <taxon>Pleioneaceae</taxon>
        <taxon>Pleionea</taxon>
    </lineage>
</organism>
<dbReference type="NCBIfam" id="NF007153">
    <property type="entry name" value="PRK09588.1"/>
    <property type="match status" value="1"/>
</dbReference>
<dbReference type="EC" id="6.5.1.8" evidence="1"/>
<dbReference type="AlphaFoldDB" id="A0AA51X6E8"/>
<feature type="binding site" evidence="11">
    <location>
        <position position="141"/>
    </location>
    <ligand>
        <name>Mn(2+)</name>
        <dbReference type="ChEBI" id="CHEBI:29035"/>
        <label>1</label>
    </ligand>
</feature>
<evidence type="ECO:0000256" key="6">
    <source>
        <dbReference type="ARBA" id="ARBA00023134"/>
    </source>
</evidence>
<dbReference type="EMBL" id="CP133548">
    <property type="protein sequence ID" value="WMS87053.1"/>
    <property type="molecule type" value="Genomic_DNA"/>
</dbReference>
<feature type="binding site" evidence="10">
    <location>
        <position position="393"/>
    </location>
    <ligand>
        <name>GMP</name>
        <dbReference type="ChEBI" id="CHEBI:58115"/>
    </ligand>
</feature>
<comment type="cofactor">
    <cofactor evidence="11">
        <name>Mn(2+)</name>
        <dbReference type="ChEBI" id="CHEBI:29035"/>
    </cofactor>
    <text evidence="11">Binds 2 manganese ions per subunit.</text>
</comment>
<keyword evidence="5" id="KW-0692">RNA repair</keyword>
<evidence type="ECO:0000313" key="13">
    <source>
        <dbReference type="Proteomes" id="UP001239782"/>
    </source>
</evidence>
<keyword evidence="13" id="KW-1185">Reference proteome</keyword>